<evidence type="ECO:0000259" key="4">
    <source>
        <dbReference type="PROSITE" id="PS50280"/>
    </source>
</evidence>
<gene>
    <name evidence="5" type="ORF">INT48_002014</name>
</gene>
<dbReference type="PANTHER" id="PTHR13271">
    <property type="entry name" value="UNCHARACTERIZED PUTATIVE METHYLTRANSFERASE"/>
    <property type="match status" value="1"/>
</dbReference>
<dbReference type="CDD" id="cd19180">
    <property type="entry name" value="SET_SpSET10-like"/>
    <property type="match status" value="1"/>
</dbReference>
<dbReference type="PROSITE" id="PS50280">
    <property type="entry name" value="SET"/>
    <property type="match status" value="1"/>
</dbReference>
<sequence length="558" mass="64582">MTDSPLSIYLNWIKENGGHYKKIEFKNDSQGVGCVYTTDTVQENENFASVPFKLCITEKVARQSLPTLTEFSGRIVLSLFLLLQKQLAEKSFYWPYINILPKTIKTPLFFDENDIKFIANTNLESAARDRKAELFKDYNRLLEHLPEGVDKNGVLWEDFLWCYSIFSSRSFPYQLIDPSSTEVSEVLFPLVDSLNHKPNTKITWTRNGDIETGSLSFVSGQVYGTGEEIFNNYGPKSNEELLLGYGFCFEYNEHDHVALKPNFSRDPNHEMKMKIIQQCNITSGNLDPLTFYIHRNHIPTVFFKLMRVLVMNSMETEYYSICADEQLLDFVGYRNELAMLSMTLALLNNRLHAIKPLDVDLNNITYWQRFCLMYRKGQQDIFSTTLQKVEEMKRNLIQRMNQDTKENRIAPVAPFLSIVNPNFYSSTIEIDSSNPFITLDTVVITVKRLLNKHADFSNIVNELFEDLEEEADIIIMLCLIKENSNSNSEWRQFFDKISIDNSQVDESLQEMYESMIPAFAEEYPKVFDISVFTLEALAWADSILNNYSIDNPLAIVPL</sequence>
<keyword evidence="2" id="KW-0808">Transferase</keyword>
<dbReference type="InterPro" id="IPR001214">
    <property type="entry name" value="SET_dom"/>
</dbReference>
<dbReference type="GO" id="GO:0032259">
    <property type="term" value="P:methylation"/>
    <property type="evidence" value="ECO:0007669"/>
    <property type="project" value="UniProtKB-KW"/>
</dbReference>
<name>A0A8H7VXH9_9FUNG</name>
<dbReference type="SUPFAM" id="SSF82199">
    <property type="entry name" value="SET domain"/>
    <property type="match status" value="1"/>
</dbReference>
<evidence type="ECO:0000256" key="1">
    <source>
        <dbReference type="ARBA" id="ARBA00022603"/>
    </source>
</evidence>
<keyword evidence="1" id="KW-0489">Methyltransferase</keyword>
<dbReference type="InterPro" id="IPR046341">
    <property type="entry name" value="SET_dom_sf"/>
</dbReference>
<dbReference type="GO" id="GO:0016279">
    <property type="term" value="F:protein-lysine N-methyltransferase activity"/>
    <property type="evidence" value="ECO:0007669"/>
    <property type="project" value="InterPro"/>
</dbReference>
<dbReference type="InterPro" id="IPR044432">
    <property type="entry name" value="Set10/Efm1_SET"/>
</dbReference>
<feature type="domain" description="SET" evidence="4">
    <location>
        <begin position="21"/>
        <end position="234"/>
    </location>
</feature>
<dbReference type="AlphaFoldDB" id="A0A8H7VXH9"/>
<evidence type="ECO:0000256" key="2">
    <source>
        <dbReference type="ARBA" id="ARBA00022679"/>
    </source>
</evidence>
<dbReference type="Proteomes" id="UP000613177">
    <property type="component" value="Unassembled WGS sequence"/>
</dbReference>
<evidence type="ECO:0000313" key="6">
    <source>
        <dbReference type="Proteomes" id="UP000613177"/>
    </source>
</evidence>
<comment type="caution">
    <text evidence="5">The sequence shown here is derived from an EMBL/GenBank/DDBJ whole genome shotgun (WGS) entry which is preliminary data.</text>
</comment>
<dbReference type="EMBL" id="JAEPRE010000011">
    <property type="protein sequence ID" value="KAG2236945.1"/>
    <property type="molecule type" value="Genomic_DNA"/>
</dbReference>
<evidence type="ECO:0000256" key="3">
    <source>
        <dbReference type="ARBA" id="ARBA00022691"/>
    </source>
</evidence>
<dbReference type="Gene3D" id="3.90.1420.10">
    <property type="entry name" value="Rubisco LSMT, substrate-binding domain"/>
    <property type="match status" value="1"/>
</dbReference>
<reference evidence="5" key="1">
    <citation type="submission" date="2021-01" db="EMBL/GenBank/DDBJ databases">
        <title>Metabolic potential, ecology and presence of endohyphal bacteria is reflected in genomic diversity of Mucoromycotina.</title>
        <authorList>
            <person name="Muszewska A."/>
            <person name="Okrasinska A."/>
            <person name="Steczkiewicz K."/>
            <person name="Drgas O."/>
            <person name="Orlowska M."/>
            <person name="Perlinska-Lenart U."/>
            <person name="Aleksandrzak-Piekarczyk T."/>
            <person name="Szatraj K."/>
            <person name="Zielenkiewicz U."/>
            <person name="Pilsyk S."/>
            <person name="Malc E."/>
            <person name="Mieczkowski P."/>
            <person name="Kruszewska J.S."/>
            <person name="Biernat P."/>
            <person name="Pawlowska J."/>
        </authorList>
    </citation>
    <scope>NUCLEOTIDE SEQUENCE</scope>
    <source>
        <strain evidence="5">WA0000018081</strain>
    </source>
</reference>
<proteinExistence type="predicted"/>
<keyword evidence="3" id="KW-0949">S-adenosyl-L-methionine</keyword>
<dbReference type="InterPro" id="IPR036464">
    <property type="entry name" value="Rubisco_LSMT_subst-bd_sf"/>
</dbReference>
<protein>
    <recommendedName>
        <fullName evidence="4">SET domain-containing protein</fullName>
    </recommendedName>
</protein>
<organism evidence="5 6">
    <name type="scientific">Thamnidium elegans</name>
    <dbReference type="NCBI Taxonomy" id="101142"/>
    <lineage>
        <taxon>Eukaryota</taxon>
        <taxon>Fungi</taxon>
        <taxon>Fungi incertae sedis</taxon>
        <taxon>Mucoromycota</taxon>
        <taxon>Mucoromycotina</taxon>
        <taxon>Mucoromycetes</taxon>
        <taxon>Mucorales</taxon>
        <taxon>Mucorineae</taxon>
        <taxon>Mucoraceae</taxon>
        <taxon>Thamnidium</taxon>
    </lineage>
</organism>
<dbReference type="Gene3D" id="3.90.1410.10">
    <property type="entry name" value="set domain protein methyltransferase, domain 1"/>
    <property type="match status" value="1"/>
</dbReference>
<dbReference type="InterPro" id="IPR050600">
    <property type="entry name" value="SETD3_SETD6_MTase"/>
</dbReference>
<accession>A0A8H7VXH9</accession>
<keyword evidence="6" id="KW-1185">Reference proteome</keyword>
<evidence type="ECO:0000313" key="5">
    <source>
        <dbReference type="EMBL" id="KAG2236945.1"/>
    </source>
</evidence>